<dbReference type="InterPro" id="IPR010730">
    <property type="entry name" value="HET"/>
</dbReference>
<evidence type="ECO:0000259" key="2">
    <source>
        <dbReference type="Pfam" id="PF06985"/>
    </source>
</evidence>
<keyword evidence="4" id="KW-1185">Reference proteome</keyword>
<feature type="region of interest" description="Disordered" evidence="1">
    <location>
        <begin position="453"/>
        <end position="533"/>
    </location>
</feature>
<dbReference type="STRING" id="357750.A0A2S6CC44"/>
<dbReference type="EMBL" id="PNEN01000497">
    <property type="protein sequence ID" value="PPJ57283.1"/>
    <property type="molecule type" value="Genomic_DNA"/>
</dbReference>
<reference evidence="4" key="1">
    <citation type="journal article" date="2017" name="bioRxiv">
        <title>Conservation of a gene cluster reveals novel cercosporin biosynthetic mechanisms and extends production to the genus Colletotrichum.</title>
        <authorList>
            <person name="de Jonge R."/>
            <person name="Ebert M.K."/>
            <person name="Huitt-Roehl C.R."/>
            <person name="Pal P."/>
            <person name="Suttle J.C."/>
            <person name="Spanner R.E."/>
            <person name="Neubauer J.D."/>
            <person name="Jurick W.M.II."/>
            <person name="Stott K.A."/>
            <person name="Secor G.A."/>
            <person name="Thomma B.P.H.J."/>
            <person name="Van de Peer Y."/>
            <person name="Townsend C.A."/>
            <person name="Bolton M.D."/>
        </authorList>
    </citation>
    <scope>NUCLEOTIDE SEQUENCE [LARGE SCALE GENOMIC DNA]</scope>
    <source>
        <strain evidence="4">CBS538.71</strain>
    </source>
</reference>
<accession>A0A2S6CC44</accession>
<name>A0A2S6CC44_9PEZI</name>
<dbReference type="PANTHER" id="PTHR10622:SF10">
    <property type="entry name" value="HET DOMAIN-CONTAINING PROTEIN"/>
    <property type="match status" value="1"/>
</dbReference>
<dbReference type="Proteomes" id="UP000237631">
    <property type="component" value="Unassembled WGS sequence"/>
</dbReference>
<evidence type="ECO:0000313" key="4">
    <source>
        <dbReference type="Proteomes" id="UP000237631"/>
    </source>
</evidence>
<feature type="domain" description="Heterokaryon incompatibility" evidence="2">
    <location>
        <begin position="25"/>
        <end position="115"/>
    </location>
</feature>
<dbReference type="PANTHER" id="PTHR10622">
    <property type="entry name" value="HET DOMAIN-CONTAINING PROTEIN"/>
    <property type="match status" value="1"/>
</dbReference>
<dbReference type="Pfam" id="PF06985">
    <property type="entry name" value="HET"/>
    <property type="match status" value="1"/>
</dbReference>
<dbReference type="OrthoDB" id="3650516at2759"/>
<comment type="caution">
    <text evidence="3">The sequence shown here is derived from an EMBL/GenBank/DDBJ whole genome shotgun (WGS) entry which is preliminary data.</text>
</comment>
<dbReference type="AlphaFoldDB" id="A0A2S6CC44"/>
<gene>
    <name evidence="3" type="ORF">CBER1_09011</name>
</gene>
<organism evidence="3 4">
    <name type="scientific">Cercospora berteroae</name>
    <dbReference type="NCBI Taxonomy" id="357750"/>
    <lineage>
        <taxon>Eukaryota</taxon>
        <taxon>Fungi</taxon>
        <taxon>Dikarya</taxon>
        <taxon>Ascomycota</taxon>
        <taxon>Pezizomycotina</taxon>
        <taxon>Dothideomycetes</taxon>
        <taxon>Dothideomycetidae</taxon>
        <taxon>Mycosphaerellales</taxon>
        <taxon>Mycosphaerellaceae</taxon>
        <taxon>Cercospora</taxon>
    </lineage>
</organism>
<sequence length="699" mass="79299">MRLLNVHTLEFEEFYHDDIESLPRYIIASHRWGKREPKYKDVVKRRHTDSPGHKKIEGFCRTIRESGTGVDWLWIDTVCIDQRSSSELHESINSMFRWYANAECCLAYLGDVVAENDKSSNDHEKHHTASFGRSKWFTRGWTLQELIAPKLVIFFDQTWQAIGHKGQTTSNCDPLCFASTTNLTSLISQISEIPPDVLHDCEKRKECSDEEKMSWMTNRRTTRVEDLAYCLLGIFEVFMPLVYGEGDQSRHRLLKEILAKKETERPRRETPSTLPDQEIDSQLCSEEKALDLSSRVSRLMRRRGYDKDEAVFHLAMKAARERGVQVEQAREEIEQYLNAFEQHAAWTKYQYRSLRKQGSPRATAIRRMEAELCRCGYNVVDAQRSLKARLWYERLPQVRRTEEKDGLSGTEESQHLRVPPAYTWISGKSGMWDETQRSPVPEINVFDYELQEQEPQEGLRGTEHVASSLKSTRDTAPKDSERDAAEKMPSARIDVPSQQARTTEPAVHLPESPERRRTAGAPAVSSREVSAEHLQVESTASTISSDAAGSVEADIVVKDDLTLNLEFPAQKRASDRPASTMTASENDEDAGLDLQRTATSFSSLMASGNLANVARSMGFADSDSSEYRADLPIRNLPARRQPLYVSRDQEVPTTTAIETPVVASLSSQETDMATGPREVRKDMPVLQDGAIARTFLEAG</sequence>
<proteinExistence type="predicted"/>
<evidence type="ECO:0000313" key="3">
    <source>
        <dbReference type="EMBL" id="PPJ57283.1"/>
    </source>
</evidence>
<protein>
    <recommendedName>
        <fullName evidence="2">Heterokaryon incompatibility domain-containing protein</fullName>
    </recommendedName>
</protein>
<feature type="compositionally biased region" description="Basic and acidic residues" evidence="1">
    <location>
        <begin position="471"/>
        <end position="486"/>
    </location>
</feature>
<feature type="region of interest" description="Disordered" evidence="1">
    <location>
        <begin position="568"/>
        <end position="590"/>
    </location>
</feature>
<evidence type="ECO:0000256" key="1">
    <source>
        <dbReference type="SAM" id="MobiDB-lite"/>
    </source>
</evidence>